<feature type="transmembrane region" description="Helical" evidence="1">
    <location>
        <begin position="6"/>
        <end position="26"/>
    </location>
</feature>
<keyword evidence="1" id="KW-1133">Transmembrane helix</keyword>
<dbReference type="AlphaFoldDB" id="A0AAX2H1K8"/>
<evidence type="ECO:0000313" key="2">
    <source>
        <dbReference type="EMBL" id="SNV14846.1"/>
    </source>
</evidence>
<reference evidence="2 3" key="1">
    <citation type="submission" date="2017-06" db="EMBL/GenBank/DDBJ databases">
        <authorList>
            <consortium name="Pathogen Informatics"/>
        </authorList>
    </citation>
    <scope>NUCLEOTIDE SEQUENCE [LARGE SCALE GENOMIC DNA]</scope>
    <source>
        <strain evidence="2 3">NCTC12947</strain>
    </source>
</reference>
<sequence>MKNWVLFIGTMIIVFGLGWLISDIASRKEEAVFAYKPKVEISTDRIEPRDSVWGLNYPRQYESYNKTIDTTYIIAVLTFQVGTAMRWLKTLKW</sequence>
<keyword evidence="1" id="KW-0472">Membrane</keyword>
<dbReference type="EMBL" id="LT906449">
    <property type="protein sequence ID" value="SNV14846.1"/>
    <property type="molecule type" value="Genomic_DNA"/>
</dbReference>
<proteinExistence type="predicted"/>
<evidence type="ECO:0000313" key="3">
    <source>
        <dbReference type="Proteomes" id="UP000215539"/>
    </source>
</evidence>
<dbReference type="Proteomes" id="UP000215539">
    <property type="component" value="Chromosome 1"/>
</dbReference>
<name>A0AAX2H1K8_9FLAO</name>
<gene>
    <name evidence="2" type="ORF">SAMEA44541418_01933</name>
</gene>
<protein>
    <submittedName>
        <fullName evidence="2">Uncharacterized protein</fullName>
    </submittedName>
</protein>
<organism evidence="2 3">
    <name type="scientific">Capnocytophaga haemolytica</name>
    <dbReference type="NCBI Taxonomy" id="45243"/>
    <lineage>
        <taxon>Bacteria</taxon>
        <taxon>Pseudomonadati</taxon>
        <taxon>Bacteroidota</taxon>
        <taxon>Flavobacteriia</taxon>
        <taxon>Flavobacteriales</taxon>
        <taxon>Flavobacteriaceae</taxon>
        <taxon>Capnocytophaga</taxon>
    </lineage>
</organism>
<evidence type="ECO:0000256" key="1">
    <source>
        <dbReference type="SAM" id="Phobius"/>
    </source>
</evidence>
<keyword evidence="1" id="KW-0812">Transmembrane</keyword>
<accession>A0AAX2H1K8</accession>